<keyword evidence="2" id="KW-1185">Reference proteome</keyword>
<dbReference type="Proteomes" id="UP000001369">
    <property type="component" value="Chromosome"/>
</dbReference>
<dbReference type="InterPro" id="IPR026387">
    <property type="entry name" value="OMP_w_GlyGly"/>
</dbReference>
<evidence type="ECO:0000313" key="1">
    <source>
        <dbReference type="EMBL" id="ACN99351.1"/>
    </source>
</evidence>
<name>C1DUJ2_SULAA</name>
<dbReference type="KEGG" id="saf:SULAZ_0799"/>
<dbReference type="STRING" id="204536.SULAZ_0799"/>
<dbReference type="EMBL" id="CP001229">
    <property type="protein sequence ID" value="ACN99351.1"/>
    <property type="molecule type" value="Genomic_DNA"/>
</dbReference>
<gene>
    <name evidence="1" type="ordered locus">SULAZ_0799</name>
</gene>
<dbReference type="HOGENOM" id="CLU_093491_0_0_0"/>
<evidence type="ECO:0008006" key="3">
    <source>
        <dbReference type="Google" id="ProtNLM"/>
    </source>
</evidence>
<dbReference type="AlphaFoldDB" id="C1DUJ2"/>
<dbReference type="NCBIfam" id="TIGR04219">
    <property type="entry name" value="OMP_w_GlyGly"/>
    <property type="match status" value="1"/>
</dbReference>
<reference evidence="1 2" key="1">
    <citation type="journal article" date="2009" name="J. Bacteriol.">
        <title>Complete and draft genome sequences of six members of the Aquificales.</title>
        <authorList>
            <person name="Reysenbach A.L."/>
            <person name="Hamamura N."/>
            <person name="Podar M."/>
            <person name="Griffiths E."/>
            <person name="Ferreira S."/>
            <person name="Hochstein R."/>
            <person name="Heidelberg J."/>
            <person name="Johnson J."/>
            <person name="Mead D."/>
            <person name="Pohorille A."/>
            <person name="Sarmiento M."/>
            <person name="Schweighofer K."/>
            <person name="Seshadri R."/>
            <person name="Voytek M.A."/>
        </authorList>
    </citation>
    <scope>NUCLEOTIDE SEQUENCE [LARGE SCALE GENOMIC DNA]</scope>
    <source>
        <strain evidence="2">Az-Fu1 / DSM 15241 / OCM 825</strain>
    </source>
</reference>
<evidence type="ECO:0000313" key="2">
    <source>
        <dbReference type="Proteomes" id="UP000001369"/>
    </source>
</evidence>
<protein>
    <recommendedName>
        <fullName evidence="3">Outer membrane protein</fullName>
    </recommendedName>
</protein>
<dbReference type="eggNOG" id="COG3637">
    <property type="taxonomic scope" value="Bacteria"/>
</dbReference>
<proteinExistence type="predicted"/>
<organism evidence="1 2">
    <name type="scientific">Sulfurihydrogenibium azorense (strain DSM 15241 / OCM 825 / Az-Fu1)</name>
    <dbReference type="NCBI Taxonomy" id="204536"/>
    <lineage>
        <taxon>Bacteria</taxon>
        <taxon>Pseudomonadati</taxon>
        <taxon>Aquificota</taxon>
        <taxon>Aquificia</taxon>
        <taxon>Aquificales</taxon>
        <taxon>Hydrogenothermaceae</taxon>
        <taxon>Sulfurihydrogenibium</taxon>
    </lineage>
</organism>
<accession>C1DUJ2</accession>
<sequence>MNFILNGGGKMKKLLVAAGFFVPFMANALELEFSVGALQQKPSGYVSYKPVSDNDKIDVKNDAHISDKTKPWVRLKLEHPIPLIPNIKLSYMPMKFDGNGTLTRDIKWGNYTYQANADFNLSVKLDRLDTTLYFNAPLVKTLTNGVLDIEYGLNIRTVFFDGKLNGTDKTTGQKVSESKSITLPVPMLHLATEIKPIPYFSAVGSLNYISYNKDTYYDYTAGARLYAGSLLPLGTLKPFIEAGYRYEKLKIDESDVKTDLKIKGGYALVGLSF</sequence>